<dbReference type="EMBL" id="BJXR01000027">
    <property type="protein sequence ID" value="GEN08219.1"/>
    <property type="molecule type" value="Genomic_DNA"/>
</dbReference>
<reference evidence="2 3" key="1">
    <citation type="submission" date="2016-10" db="EMBL/GenBank/DDBJ databases">
        <authorList>
            <person name="Varghese N."/>
            <person name="Submissions S."/>
        </authorList>
    </citation>
    <scope>NUCLEOTIDE SEQUENCE [LARGE SCALE GENOMIC DNA]</scope>
    <source>
        <strain evidence="2 3">DSM 16525</strain>
    </source>
</reference>
<evidence type="ECO:0000313" key="3">
    <source>
        <dbReference type="Proteomes" id="UP000183760"/>
    </source>
</evidence>
<organism evidence="1 4">
    <name type="scientific">Myxococcus fulvus</name>
    <dbReference type="NCBI Taxonomy" id="33"/>
    <lineage>
        <taxon>Bacteria</taxon>
        <taxon>Pseudomonadati</taxon>
        <taxon>Myxococcota</taxon>
        <taxon>Myxococcia</taxon>
        <taxon>Myxococcales</taxon>
        <taxon>Cystobacterineae</taxon>
        <taxon>Myxococcaceae</taxon>
        <taxon>Myxococcus</taxon>
    </lineage>
</organism>
<name>A0A511T231_MYXFU</name>
<accession>A0A511T231</accession>
<gene>
    <name evidence="1" type="ORF">MFU01_32560</name>
    <name evidence="2" type="ORF">SAMN05443572_106356</name>
</gene>
<protein>
    <recommendedName>
        <fullName evidence="5">Lipoprotein</fullName>
    </recommendedName>
</protein>
<dbReference type="PROSITE" id="PS51257">
    <property type="entry name" value="PROKAR_LIPOPROTEIN"/>
    <property type="match status" value="1"/>
</dbReference>
<reference evidence="1 4" key="2">
    <citation type="submission" date="2019-07" db="EMBL/GenBank/DDBJ databases">
        <title>Whole genome shotgun sequence of Myxococcus fulvus NBRC 100333.</title>
        <authorList>
            <person name="Hosoyama A."/>
            <person name="Uohara A."/>
            <person name="Ohji S."/>
            <person name="Ichikawa N."/>
        </authorList>
    </citation>
    <scope>NUCLEOTIDE SEQUENCE [LARGE SCALE GENOMIC DNA]</scope>
    <source>
        <strain evidence="1 4">NBRC 100333</strain>
    </source>
</reference>
<evidence type="ECO:0000313" key="2">
    <source>
        <dbReference type="EMBL" id="SEU22032.1"/>
    </source>
</evidence>
<keyword evidence="3" id="KW-1185">Reference proteome</keyword>
<evidence type="ECO:0000313" key="4">
    <source>
        <dbReference type="Proteomes" id="UP000321514"/>
    </source>
</evidence>
<evidence type="ECO:0008006" key="5">
    <source>
        <dbReference type="Google" id="ProtNLM"/>
    </source>
</evidence>
<sequence length="99" mass="10037">MKAAWGVVVALSLGLVVGCGVGTDATEDRPVADDALATSESALAVCGDGICEPIERLRCPADCRGEYCGNGACCPGETAQSCPGDCTQGDPGQFCYRGF</sequence>
<dbReference type="Proteomes" id="UP000321514">
    <property type="component" value="Unassembled WGS sequence"/>
</dbReference>
<dbReference type="RefSeq" id="WP_245772411.1">
    <property type="nucleotide sequence ID" value="NZ_BJXR01000027.1"/>
</dbReference>
<dbReference type="EMBL" id="FOIB01000006">
    <property type="protein sequence ID" value="SEU22032.1"/>
    <property type="molecule type" value="Genomic_DNA"/>
</dbReference>
<proteinExistence type="predicted"/>
<evidence type="ECO:0000313" key="1">
    <source>
        <dbReference type="EMBL" id="GEN08219.1"/>
    </source>
</evidence>
<dbReference type="Proteomes" id="UP000183760">
    <property type="component" value="Unassembled WGS sequence"/>
</dbReference>
<dbReference type="AlphaFoldDB" id="A0A511T231"/>
<comment type="caution">
    <text evidence="1">The sequence shown here is derived from an EMBL/GenBank/DDBJ whole genome shotgun (WGS) entry which is preliminary data.</text>
</comment>